<gene>
    <name evidence="3" type="ORF">ILP92_17005</name>
</gene>
<dbReference type="EMBL" id="JAEKPD010000025">
    <property type="protein sequence ID" value="MBJ3764437.1"/>
    <property type="molecule type" value="Genomic_DNA"/>
</dbReference>
<dbReference type="AlphaFoldDB" id="A0A934IHG3"/>
<dbReference type="InterPro" id="IPR035089">
    <property type="entry name" value="Phage_sheath_subtilisin"/>
</dbReference>
<evidence type="ECO:0000313" key="4">
    <source>
        <dbReference type="Proteomes" id="UP000642488"/>
    </source>
</evidence>
<name>A0A934IHG3_9RHOB</name>
<comment type="similarity">
    <text evidence="1">Belongs to the myoviridae tail sheath protein family.</text>
</comment>
<keyword evidence="4" id="KW-1185">Reference proteome</keyword>
<dbReference type="PANTHER" id="PTHR35861">
    <property type="match status" value="1"/>
</dbReference>
<dbReference type="RefSeq" id="WP_198917612.1">
    <property type="nucleotide sequence ID" value="NZ_JAEKPD010000025.1"/>
</dbReference>
<organism evidence="3 4">
    <name type="scientific">Palleronia pontilimi</name>
    <dbReference type="NCBI Taxonomy" id="1964209"/>
    <lineage>
        <taxon>Bacteria</taxon>
        <taxon>Pseudomonadati</taxon>
        <taxon>Pseudomonadota</taxon>
        <taxon>Alphaproteobacteria</taxon>
        <taxon>Rhodobacterales</taxon>
        <taxon>Roseobacteraceae</taxon>
        <taxon>Palleronia</taxon>
    </lineage>
</organism>
<evidence type="ECO:0000259" key="2">
    <source>
        <dbReference type="Pfam" id="PF04984"/>
    </source>
</evidence>
<dbReference type="Gene3D" id="3.40.50.11780">
    <property type="match status" value="1"/>
</dbReference>
<dbReference type="InterPro" id="IPR052042">
    <property type="entry name" value="Tail_sheath_structural"/>
</dbReference>
<evidence type="ECO:0000256" key="1">
    <source>
        <dbReference type="ARBA" id="ARBA00008005"/>
    </source>
</evidence>
<protein>
    <submittedName>
        <fullName evidence="3">Phage tail sheath family protein</fullName>
    </submittedName>
</protein>
<proteinExistence type="inferred from homology"/>
<sequence>MSQSYSIPGVYRRPKPRAEGFPRIRTDVVGMVGAAGPQHLHQAVAVDDWKGYVAAFREAEDGAPIPTPAGSALDGAVRDFFANGGRRVVIVNVARRIDAAERQRFLNDMMGIGERAEPHGLEQLLRHHEVSLVTLPDLDASETVEEDRYEPDLPPRPACFGPCTGLDRGGLPAAQRAKASEVVRRLFSDDDVFWAQQYLLERLERTRWKWLALLAPPPGLTAEQAVDWRQRLTARMGGSDQGALYWPWLLVQDSPGAPVEARSPVGAVAGVFGATDIAEGPHVAPANKVLVGVVGLQTPVGDRENRLAYDAGLNVLRARAGRGIHIWGARTLLWLSELSAADPLAFVPGRRCLSALARTSEVVGQPLVFEPNTPILRIRLHQIMTGYLLSVYETGALKGTAPEQAFFVQVETVEDSLEGFLECTIGVALAAPAEFIEFRIGREGGVIETAEAA</sequence>
<reference evidence="3" key="1">
    <citation type="submission" date="2020-12" db="EMBL/GenBank/DDBJ databases">
        <title>Bacterial taxonomy.</title>
        <authorList>
            <person name="Pan X."/>
        </authorList>
    </citation>
    <scope>NUCLEOTIDE SEQUENCE</scope>
    <source>
        <strain evidence="3">KCTC 52957</strain>
    </source>
</reference>
<evidence type="ECO:0000313" key="3">
    <source>
        <dbReference type="EMBL" id="MBJ3764437.1"/>
    </source>
</evidence>
<dbReference type="Proteomes" id="UP000642488">
    <property type="component" value="Unassembled WGS sequence"/>
</dbReference>
<feature type="domain" description="Tail sheath protein subtilisin-like" evidence="2">
    <location>
        <begin position="202"/>
        <end position="332"/>
    </location>
</feature>
<accession>A0A934IHG3</accession>
<comment type="caution">
    <text evidence="3">The sequence shown here is derived from an EMBL/GenBank/DDBJ whole genome shotgun (WGS) entry which is preliminary data.</text>
</comment>
<dbReference type="PANTHER" id="PTHR35861:SF1">
    <property type="entry name" value="PHAGE TAIL SHEATH PROTEIN"/>
    <property type="match status" value="1"/>
</dbReference>
<dbReference type="Pfam" id="PF04984">
    <property type="entry name" value="Phage_sheath_1"/>
    <property type="match status" value="1"/>
</dbReference>